<gene>
    <name evidence="1" type="ORF">AAF712_015721</name>
</gene>
<dbReference type="Proteomes" id="UP001437256">
    <property type="component" value="Unassembled WGS sequence"/>
</dbReference>
<accession>A0ABR2Z7G9</accession>
<evidence type="ECO:0000313" key="1">
    <source>
        <dbReference type="EMBL" id="KAL0057630.1"/>
    </source>
</evidence>
<comment type="caution">
    <text evidence="1">The sequence shown here is derived from an EMBL/GenBank/DDBJ whole genome shotgun (WGS) entry which is preliminary data.</text>
</comment>
<proteinExistence type="predicted"/>
<name>A0ABR2Z7G9_9AGAR</name>
<protein>
    <submittedName>
        <fullName evidence="1">Uncharacterized protein</fullName>
    </submittedName>
</protein>
<evidence type="ECO:0000313" key="2">
    <source>
        <dbReference type="Proteomes" id="UP001437256"/>
    </source>
</evidence>
<dbReference type="EMBL" id="JBBXMP010000476">
    <property type="protein sequence ID" value="KAL0057630.1"/>
    <property type="molecule type" value="Genomic_DNA"/>
</dbReference>
<keyword evidence="2" id="KW-1185">Reference proteome</keyword>
<organism evidence="1 2">
    <name type="scientific">Marasmius tenuissimus</name>
    <dbReference type="NCBI Taxonomy" id="585030"/>
    <lineage>
        <taxon>Eukaryota</taxon>
        <taxon>Fungi</taxon>
        <taxon>Dikarya</taxon>
        <taxon>Basidiomycota</taxon>
        <taxon>Agaricomycotina</taxon>
        <taxon>Agaricomycetes</taxon>
        <taxon>Agaricomycetidae</taxon>
        <taxon>Agaricales</taxon>
        <taxon>Marasmiineae</taxon>
        <taxon>Marasmiaceae</taxon>
        <taxon>Marasmius</taxon>
    </lineage>
</organism>
<sequence length="144" mass="16472">MFDGPQYKLRQKIKERDDRKHAHHGYRVGLAVGVDWRPESITDTPYMQLFERFYLHQCLFTTGNGFMGIGPWTVQEGDVVMFVAGGYVPYIFRPSSKEPGRWELVGKVYCHGLMCSINEQVGVIEPRGLDLLGEVKFSETITIV</sequence>
<reference evidence="1 2" key="1">
    <citation type="submission" date="2024-05" db="EMBL/GenBank/DDBJ databases">
        <title>A draft genome resource for the thread blight pathogen Marasmius tenuissimus strain MS-2.</title>
        <authorList>
            <person name="Yulfo-Soto G.E."/>
            <person name="Baruah I.K."/>
            <person name="Amoako-Attah I."/>
            <person name="Bukari Y."/>
            <person name="Meinhardt L.W."/>
            <person name="Bailey B.A."/>
            <person name="Cohen S.P."/>
        </authorList>
    </citation>
    <scope>NUCLEOTIDE SEQUENCE [LARGE SCALE GENOMIC DNA]</scope>
    <source>
        <strain evidence="1 2">MS-2</strain>
    </source>
</reference>
<dbReference type="Pfam" id="PF26639">
    <property type="entry name" value="Het-6_barrel"/>
    <property type="match status" value="1"/>
</dbReference>